<evidence type="ECO:0000256" key="4">
    <source>
        <dbReference type="SAM" id="MobiDB-lite"/>
    </source>
</evidence>
<dbReference type="InterPro" id="IPR050492">
    <property type="entry name" value="Bact_metal-bind_prot9"/>
</dbReference>
<evidence type="ECO:0000256" key="3">
    <source>
        <dbReference type="ARBA" id="ARBA00022729"/>
    </source>
</evidence>
<dbReference type="PANTHER" id="PTHR42953">
    <property type="entry name" value="HIGH-AFFINITY ZINC UPTAKE SYSTEM PROTEIN ZNUA-RELATED"/>
    <property type="match status" value="1"/>
</dbReference>
<dbReference type="InterPro" id="IPR006127">
    <property type="entry name" value="ZnuA-like"/>
</dbReference>
<feature type="compositionally biased region" description="Basic and acidic residues" evidence="4">
    <location>
        <begin position="145"/>
        <end position="165"/>
    </location>
</feature>
<dbReference type="GO" id="GO:0046872">
    <property type="term" value="F:metal ion binding"/>
    <property type="evidence" value="ECO:0007669"/>
    <property type="project" value="InterPro"/>
</dbReference>
<evidence type="ECO:0000256" key="1">
    <source>
        <dbReference type="ARBA" id="ARBA00011028"/>
    </source>
</evidence>
<dbReference type="Gene3D" id="3.40.50.1980">
    <property type="entry name" value="Nitrogenase molybdenum iron protein domain"/>
    <property type="match status" value="2"/>
</dbReference>
<comment type="similarity">
    <text evidence="1">Belongs to the bacterial solute-binding protein 9 family.</text>
</comment>
<name>K6VFL7_9MICO</name>
<sequence>MPSRRTLAVTLAVIPLLALAGCGSGDGTADSGQAGETATPTASRFTIVTGAYPVEWLAQRIGGDHVNVVNLTKPGAEPHDLELSPQDVATVADADLVIYEQGLQPALDDAVTSEQGGPQGAKVLEIGKSADLTAPQGTSIGAGHSADDGHDHSADDGHGADDGHDHGDLDPHFWLDPIRYESVARAIYNQLGNLDQVNKQTFATNLSELSRELTTLDGDFSAGLRQCQNTSIVTAHAAFGYLAGRYGLTQVAITGLAPEGEPDPARIAEVTDYVRAHNVTTIYTEPLINPAVAKTVAQETGAATAVLDPIESLTDSSAGQDYLQIMRANLETLQKGQGCS</sequence>
<dbReference type="Pfam" id="PF01297">
    <property type="entry name" value="ZnuA"/>
    <property type="match status" value="1"/>
</dbReference>
<reference evidence="6 7" key="1">
    <citation type="submission" date="2012-08" db="EMBL/GenBank/DDBJ databases">
        <title>Whole genome shotgun sequence of Kineosphaera limosa NBRC 100340.</title>
        <authorList>
            <person name="Yoshida I."/>
            <person name="Isaki S."/>
            <person name="Hosoyama A."/>
            <person name="Tsuchikane K."/>
            <person name="Katsumata H."/>
            <person name="Ando Y."/>
            <person name="Ohji S."/>
            <person name="Hamada M."/>
            <person name="Tamura T."/>
            <person name="Yamazoe A."/>
            <person name="Yamazaki S."/>
            <person name="Fujita N."/>
        </authorList>
    </citation>
    <scope>NUCLEOTIDE SEQUENCE [LARGE SCALE GENOMIC DNA]</scope>
    <source>
        <strain evidence="6 7">NBRC 100340</strain>
    </source>
</reference>
<dbReference type="RefSeq" id="WP_006591520.1">
    <property type="nucleotide sequence ID" value="NZ_BAHD01000015.1"/>
</dbReference>
<organism evidence="6 7">
    <name type="scientific">Kineosphaera limosa NBRC 100340</name>
    <dbReference type="NCBI Taxonomy" id="1184609"/>
    <lineage>
        <taxon>Bacteria</taxon>
        <taxon>Bacillati</taxon>
        <taxon>Actinomycetota</taxon>
        <taxon>Actinomycetes</taxon>
        <taxon>Micrococcales</taxon>
        <taxon>Dermatophilaceae</taxon>
        <taxon>Kineosphaera</taxon>
    </lineage>
</organism>
<proteinExistence type="inferred from homology"/>
<dbReference type="PANTHER" id="PTHR42953:SF3">
    <property type="entry name" value="HIGH-AFFINITY ZINC UPTAKE SYSTEM PROTEIN ZNUA"/>
    <property type="match status" value="1"/>
</dbReference>
<dbReference type="eggNOG" id="COG0803">
    <property type="taxonomic scope" value="Bacteria"/>
</dbReference>
<evidence type="ECO:0000313" key="7">
    <source>
        <dbReference type="Proteomes" id="UP000008366"/>
    </source>
</evidence>
<evidence type="ECO:0000256" key="2">
    <source>
        <dbReference type="ARBA" id="ARBA00022448"/>
    </source>
</evidence>
<feature type="chain" id="PRO_5039680202" evidence="5">
    <location>
        <begin position="21"/>
        <end position="340"/>
    </location>
</feature>
<dbReference type="PROSITE" id="PS51257">
    <property type="entry name" value="PROKAR_LIPOPROTEIN"/>
    <property type="match status" value="1"/>
</dbReference>
<dbReference type="GO" id="GO:0030001">
    <property type="term" value="P:metal ion transport"/>
    <property type="evidence" value="ECO:0007669"/>
    <property type="project" value="InterPro"/>
</dbReference>
<dbReference type="STRING" id="1184609.KILIM_015_00480"/>
<keyword evidence="7" id="KW-1185">Reference proteome</keyword>
<feature type="region of interest" description="Disordered" evidence="4">
    <location>
        <begin position="133"/>
        <end position="165"/>
    </location>
</feature>
<dbReference type="AlphaFoldDB" id="K6VFL7"/>
<gene>
    <name evidence="6" type="ORF">KILIM_015_00480</name>
</gene>
<accession>K6VFL7</accession>
<keyword evidence="2" id="KW-0813">Transport</keyword>
<dbReference type="SUPFAM" id="SSF53807">
    <property type="entry name" value="Helical backbone' metal receptor"/>
    <property type="match status" value="1"/>
</dbReference>
<comment type="caution">
    <text evidence="6">The sequence shown here is derived from an EMBL/GenBank/DDBJ whole genome shotgun (WGS) entry which is preliminary data.</text>
</comment>
<dbReference type="EMBL" id="BAHD01000015">
    <property type="protein sequence ID" value="GAB94988.1"/>
    <property type="molecule type" value="Genomic_DNA"/>
</dbReference>
<protein>
    <submittedName>
        <fullName evidence="6">Putative metal ABC transporter substrate-binding protein</fullName>
    </submittedName>
</protein>
<feature type="signal peptide" evidence="5">
    <location>
        <begin position="1"/>
        <end position="20"/>
    </location>
</feature>
<dbReference type="OrthoDB" id="9810636at2"/>
<keyword evidence="3 5" id="KW-0732">Signal</keyword>
<evidence type="ECO:0000313" key="6">
    <source>
        <dbReference type="EMBL" id="GAB94988.1"/>
    </source>
</evidence>
<evidence type="ECO:0000256" key="5">
    <source>
        <dbReference type="SAM" id="SignalP"/>
    </source>
</evidence>
<dbReference type="Proteomes" id="UP000008366">
    <property type="component" value="Unassembled WGS sequence"/>
</dbReference>